<evidence type="ECO:0000256" key="1">
    <source>
        <dbReference type="ARBA" id="ARBA00009013"/>
    </source>
</evidence>
<dbReference type="InterPro" id="IPR002645">
    <property type="entry name" value="STAS_dom"/>
</dbReference>
<proteinExistence type="inferred from homology"/>
<keyword evidence="5" id="KW-1185">Reference proteome</keyword>
<dbReference type="CDD" id="cd07043">
    <property type="entry name" value="STAS_anti-anti-sigma_factors"/>
    <property type="match status" value="1"/>
</dbReference>
<protein>
    <recommendedName>
        <fullName evidence="2">Anti-sigma factor antagonist</fullName>
    </recommendedName>
</protein>
<evidence type="ECO:0000256" key="2">
    <source>
        <dbReference type="RuleBase" id="RU003749"/>
    </source>
</evidence>
<dbReference type="InterPro" id="IPR003658">
    <property type="entry name" value="Anti-sigma_ant"/>
</dbReference>
<comment type="caution">
    <text evidence="4">The sequence shown here is derived from an EMBL/GenBank/DDBJ whole genome shotgun (WGS) entry which is preliminary data.</text>
</comment>
<evidence type="ECO:0000259" key="3">
    <source>
        <dbReference type="PROSITE" id="PS50801"/>
    </source>
</evidence>
<dbReference type="PANTHER" id="PTHR33495">
    <property type="entry name" value="ANTI-SIGMA FACTOR ANTAGONIST TM_1081-RELATED-RELATED"/>
    <property type="match status" value="1"/>
</dbReference>
<dbReference type="Pfam" id="PF01740">
    <property type="entry name" value="STAS"/>
    <property type="match status" value="1"/>
</dbReference>
<dbReference type="AlphaFoldDB" id="A0A7W9IHH4"/>
<dbReference type="Proteomes" id="UP000540685">
    <property type="component" value="Unassembled WGS sequence"/>
</dbReference>
<reference evidence="4 5" key="1">
    <citation type="submission" date="2020-08" db="EMBL/GenBank/DDBJ databases">
        <title>Sequencing the genomes of 1000 actinobacteria strains.</title>
        <authorList>
            <person name="Klenk H.-P."/>
        </authorList>
    </citation>
    <scope>NUCLEOTIDE SEQUENCE [LARGE SCALE GENOMIC DNA]</scope>
    <source>
        <strain evidence="4 5">DSM 46887</strain>
    </source>
</reference>
<dbReference type="SUPFAM" id="SSF52091">
    <property type="entry name" value="SpoIIaa-like"/>
    <property type="match status" value="1"/>
</dbReference>
<dbReference type="PROSITE" id="PS50801">
    <property type="entry name" value="STAS"/>
    <property type="match status" value="1"/>
</dbReference>
<dbReference type="Gene3D" id="3.30.750.24">
    <property type="entry name" value="STAS domain"/>
    <property type="match status" value="1"/>
</dbReference>
<dbReference type="PANTHER" id="PTHR33495:SF2">
    <property type="entry name" value="ANTI-SIGMA FACTOR ANTAGONIST TM_1081-RELATED"/>
    <property type="match status" value="1"/>
</dbReference>
<evidence type="ECO:0000313" key="4">
    <source>
        <dbReference type="EMBL" id="MBB5820386.1"/>
    </source>
</evidence>
<accession>A0A7W9IHH4</accession>
<evidence type="ECO:0000313" key="5">
    <source>
        <dbReference type="Proteomes" id="UP000540685"/>
    </source>
</evidence>
<dbReference type="NCBIfam" id="TIGR00377">
    <property type="entry name" value="ant_ant_sig"/>
    <property type="match status" value="1"/>
</dbReference>
<dbReference type="GO" id="GO:0043856">
    <property type="term" value="F:anti-sigma factor antagonist activity"/>
    <property type="evidence" value="ECO:0007669"/>
    <property type="project" value="InterPro"/>
</dbReference>
<name>A0A7W9IHH4_9ACTN</name>
<dbReference type="InterPro" id="IPR036513">
    <property type="entry name" value="STAS_dom_sf"/>
</dbReference>
<sequence length="120" mass="13190">MSTAVHVTRVLEPVVENTVLLALAGELDYDNATRFDHDTHEAIAEHHGDVVIDLTDLSFCDSTGMQILLKVRRAVHDRGGRLILVNPHSRVARLLHLTGLIQAFEVRPTLAEAAEALHAT</sequence>
<dbReference type="RefSeq" id="WP_184547426.1">
    <property type="nucleotide sequence ID" value="NZ_JACHMP010000001.1"/>
</dbReference>
<comment type="similarity">
    <text evidence="1 2">Belongs to the anti-sigma-factor antagonist family.</text>
</comment>
<dbReference type="EMBL" id="JACHMP010000001">
    <property type="protein sequence ID" value="MBB5820386.1"/>
    <property type="molecule type" value="Genomic_DNA"/>
</dbReference>
<gene>
    <name evidence="4" type="ORF">F4562_003448</name>
</gene>
<feature type="domain" description="STAS" evidence="3">
    <location>
        <begin position="16"/>
        <end position="117"/>
    </location>
</feature>
<organism evidence="4 5">
    <name type="scientific">Streptosporangium becharense</name>
    <dbReference type="NCBI Taxonomy" id="1816182"/>
    <lineage>
        <taxon>Bacteria</taxon>
        <taxon>Bacillati</taxon>
        <taxon>Actinomycetota</taxon>
        <taxon>Actinomycetes</taxon>
        <taxon>Streptosporangiales</taxon>
        <taxon>Streptosporangiaceae</taxon>
        <taxon>Streptosporangium</taxon>
    </lineage>
</organism>